<proteinExistence type="predicted"/>
<evidence type="ECO:0000313" key="3">
    <source>
        <dbReference type="Proteomes" id="UP000190961"/>
    </source>
</evidence>
<dbReference type="Pfam" id="PF02350">
    <property type="entry name" value="Epimerase_2"/>
    <property type="match status" value="1"/>
</dbReference>
<dbReference type="SUPFAM" id="SSF53756">
    <property type="entry name" value="UDP-Glycosyltransferase/glycogen phosphorylase"/>
    <property type="match status" value="1"/>
</dbReference>
<dbReference type="Proteomes" id="UP000190961">
    <property type="component" value="Unassembled WGS sequence"/>
</dbReference>
<dbReference type="AlphaFoldDB" id="A0A1T5M576"/>
<dbReference type="GO" id="GO:0006047">
    <property type="term" value="P:UDP-N-acetylglucosamine metabolic process"/>
    <property type="evidence" value="ECO:0007669"/>
    <property type="project" value="InterPro"/>
</dbReference>
<evidence type="ECO:0000259" key="1">
    <source>
        <dbReference type="Pfam" id="PF02350"/>
    </source>
</evidence>
<dbReference type="Gene3D" id="3.40.50.2000">
    <property type="entry name" value="Glycogen Phosphorylase B"/>
    <property type="match status" value="2"/>
</dbReference>
<accession>A0A1T5M576</accession>
<reference evidence="2 3" key="1">
    <citation type="submission" date="2017-02" db="EMBL/GenBank/DDBJ databases">
        <authorList>
            <person name="Peterson S.W."/>
        </authorList>
    </citation>
    <scope>NUCLEOTIDE SEQUENCE [LARGE SCALE GENOMIC DNA]</scope>
    <source>
        <strain evidence="2 3">DSM 25262</strain>
    </source>
</reference>
<dbReference type="InterPro" id="IPR029767">
    <property type="entry name" value="WecB-like"/>
</dbReference>
<protein>
    <submittedName>
        <fullName evidence="2">GDP/UDP-N,N'-diacetylbacillosamine 2-epimerase (Hydrolysing)</fullName>
    </submittedName>
</protein>
<dbReference type="NCBIfam" id="TIGR03568">
    <property type="entry name" value="NeuC_NnaA"/>
    <property type="match status" value="1"/>
</dbReference>
<dbReference type="STRING" id="688867.SAMN05660236_4341"/>
<dbReference type="GO" id="GO:0004553">
    <property type="term" value="F:hydrolase activity, hydrolyzing O-glycosyl compounds"/>
    <property type="evidence" value="ECO:0007669"/>
    <property type="project" value="InterPro"/>
</dbReference>
<name>A0A1T5M576_9BACT</name>
<dbReference type="InterPro" id="IPR020004">
    <property type="entry name" value="UDP-GlcNAc_Epase"/>
</dbReference>
<dbReference type="EMBL" id="FUZU01000003">
    <property type="protein sequence ID" value="SKC83019.1"/>
    <property type="molecule type" value="Genomic_DNA"/>
</dbReference>
<dbReference type="RefSeq" id="WP_079688875.1">
    <property type="nucleotide sequence ID" value="NZ_FUZU01000003.1"/>
</dbReference>
<organism evidence="2 3">
    <name type="scientific">Ohtaekwangia koreensis</name>
    <dbReference type="NCBI Taxonomy" id="688867"/>
    <lineage>
        <taxon>Bacteria</taxon>
        <taxon>Pseudomonadati</taxon>
        <taxon>Bacteroidota</taxon>
        <taxon>Cytophagia</taxon>
        <taxon>Cytophagales</taxon>
        <taxon>Fulvivirgaceae</taxon>
        <taxon>Ohtaekwangia</taxon>
    </lineage>
</organism>
<sequence length="374" mass="41362">MATLPLRVGVLTSSRADFGIYLPLLKKMQNDTFFNLKIIAFGSHLSPFHGYTVKAIEAEGFSIDTKIESLLTGDSPEAIATAMSLTMMKFSQYWGMRASQYDIVLCLGDRYEMFAAVTAGVPFGVKFGHLHGGEKTLGAIDNFFRHSISQAAWCHFVSTEAYAERLKQMLDEPEHIYNVGALSLDSLADISFLSKDEIKNKWNIDMAAPTILVTFHPETVNVSENIHYANELVKTFMALSQFQIVITMPNADTLGATVRNIFIEKLSGLPHIVMVENLGTRGYFSVMHHCAFLLGNTSSGIIEAASLHKYVINVGDRQKGRMQSDNIVDVPISSDAMLEAVKSISGKGDYTGENIYYRDGSADTICSSLKQLFY</sequence>
<dbReference type="InterPro" id="IPR003331">
    <property type="entry name" value="UDP_GlcNAc_Epimerase_2_dom"/>
</dbReference>
<dbReference type="OrthoDB" id="9803238at2"/>
<feature type="domain" description="UDP-N-acetylglucosamine 2-epimerase" evidence="1">
    <location>
        <begin position="26"/>
        <end position="369"/>
    </location>
</feature>
<keyword evidence="3" id="KW-1185">Reference proteome</keyword>
<gene>
    <name evidence="2" type="ORF">SAMN05660236_4341</name>
</gene>
<dbReference type="PANTHER" id="PTHR43174:SF3">
    <property type="entry name" value="UDP-N-ACETYLGLUCOSAMINE 2-EPIMERASE"/>
    <property type="match status" value="1"/>
</dbReference>
<dbReference type="PANTHER" id="PTHR43174">
    <property type="entry name" value="UDP-N-ACETYLGLUCOSAMINE 2-EPIMERASE"/>
    <property type="match status" value="1"/>
</dbReference>
<evidence type="ECO:0000313" key="2">
    <source>
        <dbReference type="EMBL" id="SKC83019.1"/>
    </source>
</evidence>